<organism evidence="1">
    <name type="scientific">Telmatobacter sp. DSM 110680</name>
    <dbReference type="NCBI Taxonomy" id="3036704"/>
    <lineage>
        <taxon>Bacteria</taxon>
        <taxon>Pseudomonadati</taxon>
        <taxon>Acidobacteriota</taxon>
        <taxon>Terriglobia</taxon>
        <taxon>Terriglobales</taxon>
        <taxon>Acidobacteriaceae</taxon>
        <taxon>Telmatobacter</taxon>
    </lineage>
</organism>
<accession>A0AAU7DQ03</accession>
<sequence>MTQLLVTSGQSKRTIAGVPILKFESTSRGIFLEWIDRPFDKLGSGYGF</sequence>
<reference evidence="1" key="1">
    <citation type="submission" date="2023-03" db="EMBL/GenBank/DDBJ databases">
        <title>Edaphobacter sp.</title>
        <authorList>
            <person name="Huber K.J."/>
            <person name="Papendorf J."/>
            <person name="Pilke C."/>
            <person name="Bunk B."/>
            <person name="Sproeer C."/>
            <person name="Pester M."/>
        </authorList>
    </citation>
    <scope>NUCLEOTIDE SEQUENCE</scope>
    <source>
        <strain evidence="1">DSM 110680</strain>
    </source>
</reference>
<gene>
    <name evidence="1" type="ORF">P8935_09280</name>
</gene>
<proteinExistence type="predicted"/>
<name>A0AAU7DQ03_9BACT</name>
<evidence type="ECO:0000313" key="1">
    <source>
        <dbReference type="EMBL" id="XBH19496.1"/>
    </source>
</evidence>
<dbReference type="AlphaFoldDB" id="A0AAU7DQ03"/>
<protein>
    <submittedName>
        <fullName evidence="1">Uncharacterized protein</fullName>
    </submittedName>
</protein>
<dbReference type="EMBL" id="CP121196">
    <property type="protein sequence ID" value="XBH19496.1"/>
    <property type="molecule type" value="Genomic_DNA"/>
</dbReference>
<dbReference type="RefSeq" id="WP_348264713.1">
    <property type="nucleotide sequence ID" value="NZ_CP121196.1"/>
</dbReference>